<sequence length="284" mass="33259">MGFVAFHNLLAEIRSIVWANALPEPRVYEILDTPFSTLKTPASTGFMFSISSPDAPPVRAAVCRESRAFVLRHYQPLTLSDTIKYMYIDTSRDIILLQPGGLHEERPAPSGIWDILWLQHWYLPPHTKRQSIEEQCENARKFSKLGTVLFVVHEEFKCIFSKPHTAAAESQLELPLVSSSFVKSQEDDQPRTAWHFRRNEIRYYPLHFEDELEEDEPDIEKSVSDGEDNDVELNRKPTNDDWRRFERRESCMFTLMRELREKSKQDHLPFLVEDASLLWRYEAS</sequence>
<evidence type="ECO:0000259" key="2">
    <source>
        <dbReference type="Pfam" id="PF20150"/>
    </source>
</evidence>
<dbReference type="AlphaFoldDB" id="A0A8H4STB0"/>
<dbReference type="OrthoDB" id="4812806at2759"/>
<organism evidence="3 4">
    <name type="scientific">Fusarium gaditjirri</name>
    <dbReference type="NCBI Taxonomy" id="282569"/>
    <lineage>
        <taxon>Eukaryota</taxon>
        <taxon>Fungi</taxon>
        <taxon>Dikarya</taxon>
        <taxon>Ascomycota</taxon>
        <taxon>Pezizomycotina</taxon>
        <taxon>Sordariomycetes</taxon>
        <taxon>Hypocreomycetidae</taxon>
        <taxon>Hypocreales</taxon>
        <taxon>Nectriaceae</taxon>
        <taxon>Fusarium</taxon>
        <taxon>Fusarium nisikadoi species complex</taxon>
    </lineage>
</organism>
<dbReference type="Pfam" id="PF20150">
    <property type="entry name" value="2EXR"/>
    <property type="match status" value="1"/>
</dbReference>
<keyword evidence="4" id="KW-1185">Reference proteome</keyword>
<feature type="domain" description="2EXR" evidence="2">
    <location>
        <begin position="3"/>
        <end position="95"/>
    </location>
</feature>
<proteinExistence type="predicted"/>
<evidence type="ECO:0000313" key="4">
    <source>
        <dbReference type="Proteomes" id="UP000604273"/>
    </source>
</evidence>
<protein>
    <recommendedName>
        <fullName evidence="2">2EXR domain-containing protein</fullName>
    </recommendedName>
</protein>
<reference evidence="3" key="2">
    <citation type="submission" date="2020-05" db="EMBL/GenBank/DDBJ databases">
        <authorList>
            <person name="Kim H.-S."/>
            <person name="Proctor R.H."/>
            <person name="Brown D.W."/>
        </authorList>
    </citation>
    <scope>NUCLEOTIDE SEQUENCE</scope>
    <source>
        <strain evidence="3">NRRL 45417</strain>
    </source>
</reference>
<evidence type="ECO:0000256" key="1">
    <source>
        <dbReference type="SAM" id="MobiDB-lite"/>
    </source>
</evidence>
<gene>
    <name evidence="3" type="ORF">FGADI_12071</name>
</gene>
<comment type="caution">
    <text evidence="3">The sequence shown here is derived from an EMBL/GenBank/DDBJ whole genome shotgun (WGS) entry which is preliminary data.</text>
</comment>
<dbReference type="InterPro" id="IPR045518">
    <property type="entry name" value="2EXR"/>
</dbReference>
<feature type="region of interest" description="Disordered" evidence="1">
    <location>
        <begin position="213"/>
        <end position="236"/>
    </location>
</feature>
<name>A0A8H4STB0_9HYPO</name>
<accession>A0A8H4STB0</accession>
<dbReference type="EMBL" id="JABFAI010000374">
    <property type="protein sequence ID" value="KAF4945285.1"/>
    <property type="molecule type" value="Genomic_DNA"/>
</dbReference>
<dbReference type="PANTHER" id="PTHR35910">
    <property type="entry name" value="2EXR DOMAIN-CONTAINING PROTEIN"/>
    <property type="match status" value="1"/>
</dbReference>
<dbReference type="Proteomes" id="UP000604273">
    <property type="component" value="Unassembled WGS sequence"/>
</dbReference>
<reference evidence="3" key="1">
    <citation type="journal article" date="2020" name="BMC Genomics">
        <title>Correction to: Identification and distribution of gene clusters required for synthesis of sphingolipid metabolism inhibitors in diverse species of the filamentous fungus Fusarium.</title>
        <authorList>
            <person name="Kim H.S."/>
            <person name="Lohmar J.M."/>
            <person name="Busman M."/>
            <person name="Brown D.W."/>
            <person name="Naumann T.A."/>
            <person name="Divon H.H."/>
            <person name="Lysoe E."/>
            <person name="Uhlig S."/>
            <person name="Proctor R.H."/>
        </authorList>
    </citation>
    <scope>NUCLEOTIDE SEQUENCE</scope>
    <source>
        <strain evidence="3">NRRL 45417</strain>
    </source>
</reference>
<dbReference type="PANTHER" id="PTHR35910:SF6">
    <property type="entry name" value="2EXR DOMAIN-CONTAINING PROTEIN"/>
    <property type="match status" value="1"/>
</dbReference>
<evidence type="ECO:0000313" key="3">
    <source>
        <dbReference type="EMBL" id="KAF4945285.1"/>
    </source>
</evidence>